<dbReference type="InterPro" id="IPR011990">
    <property type="entry name" value="TPR-like_helical_dom_sf"/>
</dbReference>
<protein>
    <recommendedName>
        <fullName evidence="2">DNA/RNA-binding domain-containing protein</fullName>
    </recommendedName>
</protein>
<dbReference type="InterPro" id="IPR045153">
    <property type="entry name" value="Est1/Ebs1-like"/>
</dbReference>
<feature type="domain" description="DNA/RNA-binding" evidence="2">
    <location>
        <begin position="152"/>
        <end position="213"/>
    </location>
</feature>
<keyword evidence="1" id="KW-0866">Nonsense-mediated mRNA decay</keyword>
<evidence type="ECO:0000313" key="4">
    <source>
        <dbReference type="Proteomes" id="UP001432322"/>
    </source>
</evidence>
<evidence type="ECO:0000313" key="3">
    <source>
        <dbReference type="EMBL" id="GMT23379.1"/>
    </source>
</evidence>
<evidence type="ECO:0000259" key="2">
    <source>
        <dbReference type="Pfam" id="PF10373"/>
    </source>
</evidence>
<dbReference type="Proteomes" id="UP001432322">
    <property type="component" value="Unassembled WGS sequence"/>
</dbReference>
<dbReference type="GO" id="GO:0070034">
    <property type="term" value="F:telomerase RNA binding"/>
    <property type="evidence" value="ECO:0007669"/>
    <property type="project" value="TreeGrafter"/>
</dbReference>
<dbReference type="InterPro" id="IPR018834">
    <property type="entry name" value="DNA/RNA-bd_Est1-type"/>
</dbReference>
<comment type="caution">
    <text evidence="3">The sequence shown here is derived from an EMBL/GenBank/DDBJ whole genome shotgun (WGS) entry which is preliminary data.</text>
</comment>
<sequence length="351" mass="39187">ERNQKIGRLRSIVSMEENEKNELTYVFKVVELTTELLLEDLDDSLSLDHHSTLWNALKWSIDRAKTSSKDKISITNTNSSVASAFSCLMDVLLLLDSEYSLPSDEVPPPFVSTPSIELNRRKATDEGKSTILSYLSVRIGDLLRYKKDIPAAAKWYRFAITVDPSNGEGWNQIGILSAQLGSPLDAVYSYYRALFTRSPSTIASSNILTILDGQLDGADTEDMDDDTLVLHALALIHYLRPLPPSLLSRLSSLLRSPRRLLPFISQFSTSHSSTSTTLLSLFQKAFDNLQKDIEDESSLSSSTVATLHLYSRVLPSSSQSIDNLLESRSLEETDLFQLDHFLCHPSPLLSQ</sequence>
<dbReference type="Gene3D" id="1.25.40.10">
    <property type="entry name" value="Tetratricopeptide repeat domain"/>
    <property type="match status" value="1"/>
</dbReference>
<dbReference type="SUPFAM" id="SSF48452">
    <property type="entry name" value="TPR-like"/>
    <property type="match status" value="1"/>
</dbReference>
<dbReference type="Pfam" id="PF10373">
    <property type="entry name" value="EST1_DNA_bind"/>
    <property type="match status" value="1"/>
</dbReference>
<dbReference type="AlphaFoldDB" id="A0AAV5W0A9"/>
<organism evidence="3 4">
    <name type="scientific">Pristionchus fissidentatus</name>
    <dbReference type="NCBI Taxonomy" id="1538716"/>
    <lineage>
        <taxon>Eukaryota</taxon>
        <taxon>Metazoa</taxon>
        <taxon>Ecdysozoa</taxon>
        <taxon>Nematoda</taxon>
        <taxon>Chromadorea</taxon>
        <taxon>Rhabditida</taxon>
        <taxon>Rhabditina</taxon>
        <taxon>Diplogasteromorpha</taxon>
        <taxon>Diplogasteroidea</taxon>
        <taxon>Neodiplogasteridae</taxon>
        <taxon>Pristionchus</taxon>
    </lineage>
</organism>
<dbReference type="GO" id="GO:0042162">
    <property type="term" value="F:telomeric DNA binding"/>
    <property type="evidence" value="ECO:0007669"/>
    <property type="project" value="TreeGrafter"/>
</dbReference>
<keyword evidence="4" id="KW-1185">Reference proteome</keyword>
<evidence type="ECO:0000256" key="1">
    <source>
        <dbReference type="ARBA" id="ARBA00023161"/>
    </source>
</evidence>
<name>A0AAV5W0A9_9BILA</name>
<accession>A0AAV5W0A9</accession>
<dbReference type="GO" id="GO:0000184">
    <property type="term" value="P:nuclear-transcribed mRNA catabolic process, nonsense-mediated decay"/>
    <property type="evidence" value="ECO:0007669"/>
    <property type="project" value="UniProtKB-KW"/>
</dbReference>
<dbReference type="GO" id="GO:0005697">
    <property type="term" value="C:telomerase holoenzyme complex"/>
    <property type="evidence" value="ECO:0007669"/>
    <property type="project" value="TreeGrafter"/>
</dbReference>
<dbReference type="PANTHER" id="PTHR15696:SF0">
    <property type="entry name" value="TELOMERASE-BINDING PROTEIN EST1A"/>
    <property type="match status" value="1"/>
</dbReference>
<feature type="non-terminal residue" evidence="3">
    <location>
        <position position="1"/>
    </location>
</feature>
<dbReference type="EMBL" id="BTSY01000004">
    <property type="protein sequence ID" value="GMT23379.1"/>
    <property type="molecule type" value="Genomic_DNA"/>
</dbReference>
<proteinExistence type="predicted"/>
<dbReference type="PANTHER" id="PTHR15696">
    <property type="entry name" value="SMG-7 SUPPRESSOR WITH MORPHOLOGICAL EFFECT ON GENITALIA PROTEIN 7"/>
    <property type="match status" value="1"/>
</dbReference>
<reference evidence="3" key="1">
    <citation type="submission" date="2023-10" db="EMBL/GenBank/DDBJ databases">
        <title>Genome assembly of Pristionchus species.</title>
        <authorList>
            <person name="Yoshida K."/>
            <person name="Sommer R.J."/>
        </authorList>
    </citation>
    <scope>NUCLEOTIDE SEQUENCE</scope>
    <source>
        <strain evidence="3">RS5133</strain>
    </source>
</reference>
<gene>
    <name evidence="3" type="ORF">PFISCL1PPCAC_14676</name>
</gene>